<sequence>MDGLVAAAPADTPLNHCGGGELPLSRDCTTSGAPSEPGSMVGTSDPLQNVACLVARNNLDNPNVNVLS</sequence>
<reference evidence="2 3" key="1">
    <citation type="submission" date="2022-03" db="EMBL/GenBank/DDBJ databases">
        <title>Streptomyces yunnanensis P86,complete genome.</title>
        <authorList>
            <person name="Chen S."/>
            <person name="Zhang Q."/>
        </authorList>
    </citation>
    <scope>NUCLEOTIDE SEQUENCE [LARGE SCALE GENOMIC DNA]</scope>
    <source>
        <strain evidence="2 3">P86</strain>
    </source>
</reference>
<dbReference type="Proteomes" id="UP001218629">
    <property type="component" value="Chromosome"/>
</dbReference>
<keyword evidence="3" id="KW-1185">Reference proteome</keyword>
<feature type="region of interest" description="Disordered" evidence="1">
    <location>
        <begin position="17"/>
        <end position="44"/>
    </location>
</feature>
<gene>
    <name evidence="2" type="ORF">MOV08_00855</name>
</gene>
<name>A0ABY7ZZ98_9ACTN</name>
<dbReference type="RefSeq" id="WP_159030727.1">
    <property type="nucleotide sequence ID" value="NZ_CP095749.1"/>
</dbReference>
<dbReference type="EMBL" id="CP095749">
    <property type="protein sequence ID" value="WEB38004.1"/>
    <property type="molecule type" value="Genomic_DNA"/>
</dbReference>
<accession>A0ABY7ZZ98</accession>
<evidence type="ECO:0000256" key="1">
    <source>
        <dbReference type="SAM" id="MobiDB-lite"/>
    </source>
</evidence>
<organism evidence="2 3">
    <name type="scientific">Streptomyces yunnanensis</name>
    <dbReference type="NCBI Taxonomy" id="156453"/>
    <lineage>
        <taxon>Bacteria</taxon>
        <taxon>Bacillati</taxon>
        <taxon>Actinomycetota</taxon>
        <taxon>Actinomycetes</taxon>
        <taxon>Kitasatosporales</taxon>
        <taxon>Streptomycetaceae</taxon>
        <taxon>Streptomyces</taxon>
    </lineage>
</organism>
<evidence type="ECO:0000313" key="3">
    <source>
        <dbReference type="Proteomes" id="UP001218629"/>
    </source>
</evidence>
<evidence type="ECO:0000313" key="2">
    <source>
        <dbReference type="EMBL" id="WEB38004.1"/>
    </source>
</evidence>
<protein>
    <submittedName>
        <fullName evidence="2">Uncharacterized protein</fullName>
    </submittedName>
</protein>
<proteinExistence type="predicted"/>